<evidence type="ECO:0000313" key="12">
    <source>
        <dbReference type="EMBL" id="THV07955.1"/>
    </source>
</evidence>
<keyword evidence="13" id="KW-1185">Reference proteome</keyword>
<dbReference type="GO" id="GO:0045025">
    <property type="term" value="C:mitochondrial degradosome"/>
    <property type="evidence" value="ECO:0007669"/>
    <property type="project" value="TreeGrafter"/>
</dbReference>
<dbReference type="Pfam" id="PF12513">
    <property type="entry name" value="SUV3_C"/>
    <property type="match status" value="1"/>
</dbReference>
<dbReference type="PANTHER" id="PTHR12131">
    <property type="entry name" value="ATP-DEPENDENT RNA AND DNA HELICASE"/>
    <property type="match status" value="1"/>
</dbReference>
<dbReference type="Gene3D" id="1.20.58.1080">
    <property type="match status" value="1"/>
</dbReference>
<dbReference type="AlphaFoldDB" id="A0A4S8MXK9"/>
<keyword evidence="4" id="KW-0378">Hydrolase</keyword>
<evidence type="ECO:0000256" key="5">
    <source>
        <dbReference type="ARBA" id="ARBA00022806"/>
    </source>
</evidence>
<dbReference type="InterPro" id="IPR055206">
    <property type="entry name" value="DEXQc_SUV3"/>
</dbReference>
<sequence length="810" mass="90409">MQNALGIYSRCPLPLPLNARRPLLTLHYATRRFRSGQPTFKKFTQSQSSIRASPSYAQEHPRKQSAPFRNLEVVERPQLNLSPDNPQEIIDYFKSHVGRWSESSKLKKRLHSFGVPKEDVDPLLRQFVKAVHAGDFSSPQAYDRYNLVRFGLSSEEDLPDDYTDVVMTGILYDWTSDPSHQKSLESVISSSTITSIQKLFEAARIDTPANMFPHARKVRRKVYMHVGPTNSGKTHNALRALAGARTGVYAGPLRLLAHEIWTRLNRGDIVPLGVEQDPAGASPPTTSAIVNADSALDAAPSTSTVKGNPKYARPCNMLTGEEHKIVMDSAPLLSCTVEMLTYSGLYDVAVVDEIQMIASHERGHAWTSAVLGLCAKEIHLCGEETAVPIVEALLKDTEDELVVKRYQRLTPLSIDKPLGGNLRKIQKGDCVVAFSRNRIFDLKKRIEETTGMRCAIVYGKLPSEIRSEQADLFNDPNSGYDVLIGSDAIGMGLNLKIRRVIFETVSKFNGKELEYLSLSQTKQIAGRAGRYGMLKDEKPGGFVTTLKDDDLKFLHEKLGQQPRPLPTARLGPEVDSGHRIAKALRLDAGLEAALSAQIYVSKAPPIYRHSASHLLSDIAMKVGAWGQDLPLEDLHMFVIAPFPWRDRRSLDIIQKLVQTYARTMYVGLRDLLDGTSFMADLEFMEGEMSNQPHAVPRYAIESLESFHRSLAFYAWLAFRKPVSFSDIEEVMALKERVERALHWGLEGLTKSTAKRKAANQARGLVHEQDKIAFTSAYELKKRGHKKPQYTPISEVLAAQKQSLPASLESS</sequence>
<feature type="region of interest" description="Disordered" evidence="10">
    <location>
        <begin position="40"/>
        <end position="67"/>
    </location>
</feature>
<evidence type="ECO:0000256" key="10">
    <source>
        <dbReference type="SAM" id="MobiDB-lite"/>
    </source>
</evidence>
<evidence type="ECO:0000256" key="6">
    <source>
        <dbReference type="ARBA" id="ARBA00022840"/>
    </source>
</evidence>
<dbReference type="GO" id="GO:0016787">
    <property type="term" value="F:hydrolase activity"/>
    <property type="evidence" value="ECO:0007669"/>
    <property type="project" value="UniProtKB-KW"/>
</dbReference>
<keyword evidence="3" id="KW-0547">Nucleotide-binding</keyword>
<dbReference type="FunFam" id="3.40.50.300:FF:000957">
    <property type="entry name" value="ATP-dependent RNA helicase SUV3L, mitochondrial"/>
    <property type="match status" value="1"/>
</dbReference>
<dbReference type="GO" id="GO:0000965">
    <property type="term" value="P:mitochondrial RNA 3'-end processing"/>
    <property type="evidence" value="ECO:0007669"/>
    <property type="project" value="TreeGrafter"/>
</dbReference>
<dbReference type="SUPFAM" id="SSF52540">
    <property type="entry name" value="P-loop containing nucleoside triphosphate hydrolases"/>
    <property type="match status" value="1"/>
</dbReference>
<proteinExistence type="predicted"/>
<dbReference type="PANTHER" id="PTHR12131:SF1">
    <property type="entry name" value="ATP-DEPENDENT RNA HELICASE SUPV3L1, MITOCHONDRIAL-RELATED"/>
    <property type="match status" value="1"/>
</dbReference>
<evidence type="ECO:0000256" key="7">
    <source>
        <dbReference type="ARBA" id="ARBA00022946"/>
    </source>
</evidence>
<organism evidence="12 13">
    <name type="scientific">Dendrothele bispora (strain CBS 962.96)</name>
    <dbReference type="NCBI Taxonomy" id="1314807"/>
    <lineage>
        <taxon>Eukaryota</taxon>
        <taxon>Fungi</taxon>
        <taxon>Dikarya</taxon>
        <taxon>Basidiomycota</taxon>
        <taxon>Agaricomycotina</taxon>
        <taxon>Agaricomycetes</taxon>
        <taxon>Agaricomycetidae</taxon>
        <taxon>Agaricales</taxon>
        <taxon>Agaricales incertae sedis</taxon>
        <taxon>Dendrothele</taxon>
    </lineage>
</organism>
<reference evidence="12 13" key="1">
    <citation type="journal article" date="2019" name="Nat. Ecol. Evol.">
        <title>Megaphylogeny resolves global patterns of mushroom evolution.</title>
        <authorList>
            <person name="Varga T."/>
            <person name="Krizsan K."/>
            <person name="Foldi C."/>
            <person name="Dima B."/>
            <person name="Sanchez-Garcia M."/>
            <person name="Sanchez-Ramirez S."/>
            <person name="Szollosi G.J."/>
            <person name="Szarkandi J.G."/>
            <person name="Papp V."/>
            <person name="Albert L."/>
            <person name="Andreopoulos W."/>
            <person name="Angelini C."/>
            <person name="Antonin V."/>
            <person name="Barry K.W."/>
            <person name="Bougher N.L."/>
            <person name="Buchanan P."/>
            <person name="Buyck B."/>
            <person name="Bense V."/>
            <person name="Catcheside P."/>
            <person name="Chovatia M."/>
            <person name="Cooper J."/>
            <person name="Damon W."/>
            <person name="Desjardin D."/>
            <person name="Finy P."/>
            <person name="Geml J."/>
            <person name="Haridas S."/>
            <person name="Hughes K."/>
            <person name="Justo A."/>
            <person name="Karasinski D."/>
            <person name="Kautmanova I."/>
            <person name="Kiss B."/>
            <person name="Kocsube S."/>
            <person name="Kotiranta H."/>
            <person name="LaButti K.M."/>
            <person name="Lechner B.E."/>
            <person name="Liimatainen K."/>
            <person name="Lipzen A."/>
            <person name="Lukacs Z."/>
            <person name="Mihaltcheva S."/>
            <person name="Morgado L.N."/>
            <person name="Niskanen T."/>
            <person name="Noordeloos M.E."/>
            <person name="Ohm R.A."/>
            <person name="Ortiz-Santana B."/>
            <person name="Ovrebo C."/>
            <person name="Racz N."/>
            <person name="Riley R."/>
            <person name="Savchenko A."/>
            <person name="Shiryaev A."/>
            <person name="Soop K."/>
            <person name="Spirin V."/>
            <person name="Szebenyi C."/>
            <person name="Tomsovsky M."/>
            <person name="Tulloss R.E."/>
            <person name="Uehling J."/>
            <person name="Grigoriev I.V."/>
            <person name="Vagvolgyi C."/>
            <person name="Papp T."/>
            <person name="Martin F.M."/>
            <person name="Miettinen O."/>
            <person name="Hibbett D.S."/>
            <person name="Nagy L.G."/>
        </authorList>
    </citation>
    <scope>NUCLEOTIDE SEQUENCE [LARGE SCALE GENOMIC DNA]</scope>
    <source>
        <strain evidence="12 13">CBS 962.96</strain>
    </source>
</reference>
<dbReference type="EC" id="3.6.4.13" evidence="2"/>
<keyword evidence="7" id="KW-0809">Transit peptide</keyword>
<dbReference type="OrthoDB" id="6692397at2759"/>
<dbReference type="EMBL" id="ML179036">
    <property type="protein sequence ID" value="THV07955.1"/>
    <property type="molecule type" value="Genomic_DNA"/>
</dbReference>
<feature type="compositionally biased region" description="Polar residues" evidence="10">
    <location>
        <begin position="40"/>
        <end position="56"/>
    </location>
</feature>
<dbReference type="Pfam" id="PF00271">
    <property type="entry name" value="Helicase_C"/>
    <property type="match status" value="1"/>
</dbReference>
<dbReference type="GO" id="GO:0005524">
    <property type="term" value="F:ATP binding"/>
    <property type="evidence" value="ECO:0007669"/>
    <property type="project" value="UniProtKB-KW"/>
</dbReference>
<dbReference type="Gene3D" id="3.40.50.300">
    <property type="entry name" value="P-loop containing nucleotide triphosphate hydrolases"/>
    <property type="match status" value="2"/>
</dbReference>
<dbReference type="InterPro" id="IPR044774">
    <property type="entry name" value="Suv3_DEXQc"/>
</dbReference>
<evidence type="ECO:0000256" key="2">
    <source>
        <dbReference type="ARBA" id="ARBA00012552"/>
    </source>
</evidence>
<dbReference type="InterPro" id="IPR050699">
    <property type="entry name" value="RNA-DNA_Helicase"/>
</dbReference>
<evidence type="ECO:0000256" key="3">
    <source>
        <dbReference type="ARBA" id="ARBA00022741"/>
    </source>
</evidence>
<keyword evidence="6" id="KW-0067">ATP-binding</keyword>
<dbReference type="CDD" id="cd18805">
    <property type="entry name" value="SF2_C_suv3"/>
    <property type="match status" value="1"/>
</dbReference>
<dbReference type="GO" id="GO:0003724">
    <property type="term" value="F:RNA helicase activity"/>
    <property type="evidence" value="ECO:0007669"/>
    <property type="project" value="UniProtKB-EC"/>
</dbReference>
<evidence type="ECO:0000313" key="13">
    <source>
        <dbReference type="Proteomes" id="UP000297245"/>
    </source>
</evidence>
<dbReference type="PROSITE" id="PS51194">
    <property type="entry name" value="HELICASE_CTER"/>
    <property type="match status" value="1"/>
</dbReference>
<dbReference type="InterPro" id="IPR027417">
    <property type="entry name" value="P-loop_NTPase"/>
</dbReference>
<evidence type="ECO:0000256" key="4">
    <source>
        <dbReference type="ARBA" id="ARBA00022801"/>
    </source>
</evidence>
<evidence type="ECO:0000256" key="1">
    <source>
        <dbReference type="ARBA" id="ARBA00004173"/>
    </source>
</evidence>
<dbReference type="InterPro" id="IPR001650">
    <property type="entry name" value="Helicase_C-like"/>
</dbReference>
<comment type="catalytic activity">
    <reaction evidence="9">
        <text>ATP + H2O = ADP + phosphate + H(+)</text>
        <dbReference type="Rhea" id="RHEA:13065"/>
        <dbReference type="ChEBI" id="CHEBI:15377"/>
        <dbReference type="ChEBI" id="CHEBI:15378"/>
        <dbReference type="ChEBI" id="CHEBI:30616"/>
        <dbReference type="ChEBI" id="CHEBI:43474"/>
        <dbReference type="ChEBI" id="CHEBI:456216"/>
        <dbReference type="EC" id="3.6.4.13"/>
    </reaction>
</comment>
<protein>
    <recommendedName>
        <fullName evidence="2">RNA helicase</fullName>
        <ecNumber evidence="2">3.6.4.13</ecNumber>
    </recommendedName>
</protein>
<dbReference type="CDD" id="cd17913">
    <property type="entry name" value="DEXQc_Suv3"/>
    <property type="match status" value="1"/>
</dbReference>
<dbReference type="InterPro" id="IPR022192">
    <property type="entry name" value="SUV3_C"/>
</dbReference>
<gene>
    <name evidence="12" type="ORF">K435DRAFT_642265</name>
</gene>
<dbReference type="Pfam" id="PF22527">
    <property type="entry name" value="DEXQc_Suv3"/>
    <property type="match status" value="2"/>
</dbReference>
<accession>A0A4S8MXK9</accession>
<keyword evidence="5" id="KW-0347">Helicase</keyword>
<evidence type="ECO:0000259" key="11">
    <source>
        <dbReference type="PROSITE" id="PS51194"/>
    </source>
</evidence>
<dbReference type="SMART" id="SM00490">
    <property type="entry name" value="HELICc"/>
    <property type="match status" value="1"/>
</dbReference>
<dbReference type="Proteomes" id="UP000297245">
    <property type="component" value="Unassembled WGS sequence"/>
</dbReference>
<comment type="subcellular location">
    <subcellularLocation>
        <location evidence="1">Mitochondrion</location>
    </subcellularLocation>
</comment>
<feature type="domain" description="Helicase C-terminal" evidence="11">
    <location>
        <begin position="417"/>
        <end position="571"/>
    </location>
</feature>
<evidence type="ECO:0000256" key="9">
    <source>
        <dbReference type="ARBA" id="ARBA00047984"/>
    </source>
</evidence>
<name>A0A4S8MXK9_DENBC</name>
<keyword evidence="8" id="KW-0496">Mitochondrion</keyword>
<evidence type="ECO:0000256" key="8">
    <source>
        <dbReference type="ARBA" id="ARBA00023128"/>
    </source>
</evidence>